<evidence type="ECO:0000313" key="9">
    <source>
        <dbReference type="Proteomes" id="UP000011724"/>
    </source>
</evidence>
<feature type="domain" description="HTH tetR-type" evidence="7">
    <location>
        <begin position="22"/>
        <end position="82"/>
    </location>
</feature>
<reference evidence="8 9" key="1">
    <citation type="journal article" date="2013" name="PLoS ONE">
        <title>The first genomic and proteomic characterization of a deep-sea sulfate reducer: insights into the piezophilic lifestyle of Desulfovibrio piezophilus.</title>
        <authorList>
            <person name="Pradel N."/>
            <person name="Ji B."/>
            <person name="Gimenez G."/>
            <person name="Talla E."/>
            <person name="Lenoble P."/>
            <person name="Garel M."/>
            <person name="Tamburini C."/>
            <person name="Fourquet P."/>
            <person name="Lebrun R."/>
            <person name="Bertin P."/>
            <person name="Denis Y."/>
            <person name="Pophillat M."/>
            <person name="Barbe V."/>
            <person name="Ollivier B."/>
            <person name="Dolla A."/>
        </authorList>
    </citation>
    <scope>NUCLEOTIDE SEQUENCE [LARGE SCALE GENOMIC DNA]</scope>
    <source>
        <strain evidence="9">DSM 10523 / SB164P1</strain>
    </source>
</reference>
<dbReference type="Gene3D" id="1.10.357.10">
    <property type="entry name" value="Tetracycline Repressor, domain 2"/>
    <property type="match status" value="1"/>
</dbReference>
<evidence type="ECO:0000259" key="7">
    <source>
        <dbReference type="PROSITE" id="PS50977"/>
    </source>
</evidence>
<sequence length="203" mass="23016">MSVRNGTSSSQKPPEHHPRNAAETKKRILIAARTLFSQDIYKNVGTRSIAAAAGVNITLINRYFGSKKKLFNEVVHSMGHSVLSSHGEQNLAREVMTELLAEDDNPRKEKLRLLLLSAMDPEVSDVVSEYFLRQKERRARFMKGDDRDTRAFLGLASLVGISLSFFLLPEENRSQLDKNAIVRHFTKSLEELYSKETEPDLQD</sequence>
<organism evidence="8 9">
    <name type="scientific">Pseudodesulfovibrio piezophilus (strain DSM 21447 / JCM 15486 / C1TLV30)</name>
    <name type="common">Desulfovibrio piezophilus</name>
    <dbReference type="NCBI Taxonomy" id="1322246"/>
    <lineage>
        <taxon>Bacteria</taxon>
        <taxon>Pseudomonadati</taxon>
        <taxon>Thermodesulfobacteriota</taxon>
        <taxon>Desulfovibrionia</taxon>
        <taxon>Desulfovibrionales</taxon>
        <taxon>Desulfovibrionaceae</taxon>
    </lineage>
</organism>
<dbReference type="PATRIC" id="fig|879567.3.peg.3060"/>
<dbReference type="InterPro" id="IPR041678">
    <property type="entry name" value="TetR_C_16"/>
</dbReference>
<dbReference type="InterPro" id="IPR001647">
    <property type="entry name" value="HTH_TetR"/>
</dbReference>
<dbReference type="GO" id="GO:0000976">
    <property type="term" value="F:transcription cis-regulatory region binding"/>
    <property type="evidence" value="ECO:0007669"/>
    <property type="project" value="TreeGrafter"/>
</dbReference>
<feature type="compositionally biased region" description="Basic and acidic residues" evidence="5">
    <location>
        <begin position="13"/>
        <end position="23"/>
    </location>
</feature>
<evidence type="ECO:0000313" key="8">
    <source>
        <dbReference type="EMBL" id="CCH50079.1"/>
    </source>
</evidence>
<evidence type="ECO:0000256" key="3">
    <source>
        <dbReference type="ARBA" id="ARBA00023163"/>
    </source>
</evidence>
<proteinExistence type="predicted"/>
<keyword evidence="6" id="KW-0812">Transmembrane</keyword>
<protein>
    <submittedName>
        <fullName evidence="8">Putative Transcriptional regulator, TetR family</fullName>
    </submittedName>
</protein>
<dbReference type="InterPro" id="IPR009057">
    <property type="entry name" value="Homeodomain-like_sf"/>
</dbReference>
<dbReference type="HOGENOM" id="CLU_069356_10_1_7"/>
<dbReference type="RefSeq" id="WP_015416121.1">
    <property type="nucleotide sequence ID" value="NC_020409.1"/>
</dbReference>
<accession>M1WSB2</accession>
<dbReference type="SUPFAM" id="SSF48498">
    <property type="entry name" value="Tetracyclin repressor-like, C-terminal domain"/>
    <property type="match status" value="1"/>
</dbReference>
<keyword evidence="6" id="KW-1133">Transmembrane helix</keyword>
<dbReference type="eggNOG" id="COG1309">
    <property type="taxonomic scope" value="Bacteria"/>
</dbReference>
<keyword evidence="1" id="KW-0805">Transcription regulation</keyword>
<dbReference type="InterPro" id="IPR036271">
    <property type="entry name" value="Tet_transcr_reg_TetR-rel_C_sf"/>
</dbReference>
<gene>
    <name evidence="8" type="ordered locus">BN4_20017</name>
</gene>
<evidence type="ECO:0000256" key="6">
    <source>
        <dbReference type="SAM" id="Phobius"/>
    </source>
</evidence>
<dbReference type="InterPro" id="IPR050109">
    <property type="entry name" value="HTH-type_TetR-like_transc_reg"/>
</dbReference>
<evidence type="ECO:0000256" key="1">
    <source>
        <dbReference type="ARBA" id="ARBA00023015"/>
    </source>
</evidence>
<name>M1WSB2_PSEP2</name>
<feature type="region of interest" description="Disordered" evidence="5">
    <location>
        <begin position="1"/>
        <end position="23"/>
    </location>
</feature>
<feature type="transmembrane region" description="Helical" evidence="6">
    <location>
        <begin position="151"/>
        <end position="168"/>
    </location>
</feature>
<dbReference type="PANTHER" id="PTHR30055:SF234">
    <property type="entry name" value="HTH-TYPE TRANSCRIPTIONAL REGULATOR BETI"/>
    <property type="match status" value="1"/>
</dbReference>
<dbReference type="PROSITE" id="PS50977">
    <property type="entry name" value="HTH_TETR_2"/>
    <property type="match status" value="1"/>
</dbReference>
<dbReference type="EMBL" id="FO203427">
    <property type="protein sequence ID" value="CCH50079.1"/>
    <property type="molecule type" value="Genomic_DNA"/>
</dbReference>
<dbReference type="BioCyc" id="DPIE1322246:BN4_RS14320-MONOMER"/>
<dbReference type="Pfam" id="PF00440">
    <property type="entry name" value="TetR_N"/>
    <property type="match status" value="1"/>
</dbReference>
<reference evidence="9" key="2">
    <citation type="journal article" date="2013" name="Stand. Genomic Sci.">
        <title>Complete genome sequence of Desulfocapsa sulfexigens, a marine deltaproteobacterium specialized in disproportionating inorganic sulfur compounds.</title>
        <authorList>
            <person name="Finster K.W."/>
            <person name="Kjeldsen K.U."/>
            <person name="Kube M."/>
            <person name="Reinhardt R."/>
            <person name="Mussmann M."/>
            <person name="Amann R."/>
            <person name="Schreiber L."/>
        </authorList>
    </citation>
    <scope>NUCLEOTIDE SEQUENCE [LARGE SCALE GENOMIC DNA]</scope>
    <source>
        <strain evidence="9">DSM 10523 / SB164P1</strain>
    </source>
</reference>
<dbReference type="OrthoDB" id="9793734at2"/>
<evidence type="ECO:0000256" key="5">
    <source>
        <dbReference type="SAM" id="MobiDB-lite"/>
    </source>
</evidence>
<dbReference type="KEGG" id="dpi:BN4_20017"/>
<dbReference type="GO" id="GO:0003700">
    <property type="term" value="F:DNA-binding transcription factor activity"/>
    <property type="evidence" value="ECO:0007669"/>
    <property type="project" value="TreeGrafter"/>
</dbReference>
<keyword evidence="3" id="KW-0804">Transcription</keyword>
<dbReference type="Pfam" id="PF17920">
    <property type="entry name" value="TetR_C_16"/>
    <property type="match status" value="1"/>
</dbReference>
<dbReference type="AlphaFoldDB" id="M1WSB2"/>
<dbReference type="PANTHER" id="PTHR30055">
    <property type="entry name" value="HTH-TYPE TRANSCRIPTIONAL REGULATOR RUTR"/>
    <property type="match status" value="1"/>
</dbReference>
<feature type="compositionally biased region" description="Polar residues" evidence="5">
    <location>
        <begin position="1"/>
        <end position="12"/>
    </location>
</feature>
<dbReference type="STRING" id="1322246.BN4_20017"/>
<dbReference type="Proteomes" id="UP000011724">
    <property type="component" value="Chromosome"/>
</dbReference>
<evidence type="ECO:0000256" key="4">
    <source>
        <dbReference type="PROSITE-ProRule" id="PRU00335"/>
    </source>
</evidence>
<keyword evidence="9" id="KW-1185">Reference proteome</keyword>
<keyword evidence="2 4" id="KW-0238">DNA-binding</keyword>
<evidence type="ECO:0000256" key="2">
    <source>
        <dbReference type="ARBA" id="ARBA00023125"/>
    </source>
</evidence>
<keyword evidence="6" id="KW-0472">Membrane</keyword>
<feature type="DNA-binding region" description="H-T-H motif" evidence="4">
    <location>
        <begin position="45"/>
        <end position="64"/>
    </location>
</feature>
<dbReference type="SUPFAM" id="SSF46689">
    <property type="entry name" value="Homeodomain-like"/>
    <property type="match status" value="1"/>
</dbReference>